<reference evidence="1" key="2">
    <citation type="journal article" date="2015" name="Data Brief">
        <title>Shoot transcriptome of the giant reed, Arundo donax.</title>
        <authorList>
            <person name="Barrero R.A."/>
            <person name="Guerrero F.D."/>
            <person name="Moolhuijzen P."/>
            <person name="Goolsby J.A."/>
            <person name="Tidwell J."/>
            <person name="Bellgard S.E."/>
            <person name="Bellgard M.I."/>
        </authorList>
    </citation>
    <scope>NUCLEOTIDE SEQUENCE</scope>
    <source>
        <tissue evidence="1">Shoot tissue taken approximately 20 cm above the soil surface</tissue>
    </source>
</reference>
<protein>
    <submittedName>
        <fullName evidence="1">Uncharacterized protein</fullName>
    </submittedName>
</protein>
<accession>A0A0A9G752</accession>
<sequence length="66" mass="7313">MRVSDLAKIVDTPITTCIKNSCWCPTYRNKSLVGLRVSGLHLYSVSLCYSTSIDCKVVDGFILCSH</sequence>
<name>A0A0A9G752_ARUDO</name>
<dbReference type="EMBL" id="GBRH01177579">
    <property type="protein sequence ID" value="JAE20317.1"/>
    <property type="molecule type" value="Transcribed_RNA"/>
</dbReference>
<organism evidence="1">
    <name type="scientific">Arundo donax</name>
    <name type="common">Giant reed</name>
    <name type="synonym">Donax arundinaceus</name>
    <dbReference type="NCBI Taxonomy" id="35708"/>
    <lineage>
        <taxon>Eukaryota</taxon>
        <taxon>Viridiplantae</taxon>
        <taxon>Streptophyta</taxon>
        <taxon>Embryophyta</taxon>
        <taxon>Tracheophyta</taxon>
        <taxon>Spermatophyta</taxon>
        <taxon>Magnoliopsida</taxon>
        <taxon>Liliopsida</taxon>
        <taxon>Poales</taxon>
        <taxon>Poaceae</taxon>
        <taxon>PACMAD clade</taxon>
        <taxon>Arundinoideae</taxon>
        <taxon>Arundineae</taxon>
        <taxon>Arundo</taxon>
    </lineage>
</organism>
<proteinExistence type="predicted"/>
<dbReference type="AlphaFoldDB" id="A0A0A9G752"/>
<reference evidence="1" key="1">
    <citation type="submission" date="2014-09" db="EMBL/GenBank/DDBJ databases">
        <authorList>
            <person name="Magalhaes I.L.F."/>
            <person name="Oliveira U."/>
            <person name="Santos F.R."/>
            <person name="Vidigal T.H.D.A."/>
            <person name="Brescovit A.D."/>
            <person name="Santos A.J."/>
        </authorList>
    </citation>
    <scope>NUCLEOTIDE SEQUENCE</scope>
    <source>
        <tissue evidence="1">Shoot tissue taken approximately 20 cm above the soil surface</tissue>
    </source>
</reference>
<evidence type="ECO:0000313" key="1">
    <source>
        <dbReference type="EMBL" id="JAE20317.1"/>
    </source>
</evidence>